<dbReference type="Proteomes" id="UP000316778">
    <property type="component" value="Unassembled WGS sequence"/>
</dbReference>
<protein>
    <recommendedName>
        <fullName evidence="3">YHS domain-containing protein</fullName>
    </recommendedName>
</protein>
<gene>
    <name evidence="1" type="ORF">LX66_1959</name>
</gene>
<evidence type="ECO:0000313" key="1">
    <source>
        <dbReference type="EMBL" id="TWI87885.1"/>
    </source>
</evidence>
<dbReference type="PROSITE" id="PS51257">
    <property type="entry name" value="PROKAR_LIPOPROTEIN"/>
    <property type="match status" value="1"/>
</dbReference>
<organism evidence="1 2">
    <name type="scientific">Chitinophaga japonensis</name>
    <name type="common">Flexibacter japonensis</name>
    <dbReference type="NCBI Taxonomy" id="104662"/>
    <lineage>
        <taxon>Bacteria</taxon>
        <taxon>Pseudomonadati</taxon>
        <taxon>Bacteroidota</taxon>
        <taxon>Chitinophagia</taxon>
        <taxon>Chitinophagales</taxon>
        <taxon>Chitinophagaceae</taxon>
        <taxon>Chitinophaga</taxon>
    </lineage>
</organism>
<dbReference type="OrthoDB" id="344729at2"/>
<dbReference type="NCBIfam" id="NF041384">
    <property type="entry name" value="YHS_seleno_dom"/>
    <property type="match status" value="1"/>
</dbReference>
<proteinExistence type="predicted"/>
<comment type="caution">
    <text evidence="1">The sequence shown here is derived from an EMBL/GenBank/DDBJ whole genome shotgun (WGS) entry which is preliminary data.</text>
</comment>
<dbReference type="RefSeq" id="WP_145712428.1">
    <property type="nucleotide sequence ID" value="NZ_BAAAFY010000001.1"/>
</dbReference>
<name>A0A562T2L3_CHIJA</name>
<reference evidence="1 2" key="1">
    <citation type="journal article" date="2013" name="Stand. Genomic Sci.">
        <title>Genomic Encyclopedia of Type Strains, Phase I: The one thousand microbial genomes (KMG-I) project.</title>
        <authorList>
            <person name="Kyrpides N.C."/>
            <person name="Woyke T."/>
            <person name="Eisen J.A."/>
            <person name="Garrity G."/>
            <person name="Lilburn T.G."/>
            <person name="Beck B.J."/>
            <person name="Whitman W.B."/>
            <person name="Hugenholtz P."/>
            <person name="Klenk H.P."/>
        </authorList>
    </citation>
    <scope>NUCLEOTIDE SEQUENCE [LARGE SCALE GENOMIC DNA]</scope>
    <source>
        <strain evidence="1 2">DSM 13484</strain>
    </source>
</reference>
<evidence type="ECO:0000313" key="2">
    <source>
        <dbReference type="Proteomes" id="UP000316778"/>
    </source>
</evidence>
<dbReference type="AlphaFoldDB" id="A0A562T2L3"/>
<accession>A0A562T2L3</accession>
<keyword evidence="2" id="KW-1185">Reference proteome</keyword>
<sequence length="147" mass="16549">MRNFVIAATVLLLAACGTQTKKGEIFAPDGQAIKGYDPVAFFREGKPVAGSGDWTYTWKDAQWRFASKENLDSFKTNPEHYAPQYGGWCAYGTSQGHKAPTTTDTWTIVDGKLYFNYDQKVKATWMTDQPGYIEKADSVWVDLKDKE</sequence>
<dbReference type="EMBL" id="VLLG01000003">
    <property type="protein sequence ID" value="TWI87885.1"/>
    <property type="molecule type" value="Genomic_DNA"/>
</dbReference>
<evidence type="ECO:0008006" key="3">
    <source>
        <dbReference type="Google" id="ProtNLM"/>
    </source>
</evidence>